<proteinExistence type="predicted"/>
<comment type="caution">
    <text evidence="1">The sequence shown here is derived from an EMBL/GenBank/DDBJ whole genome shotgun (WGS) entry which is preliminary data.</text>
</comment>
<dbReference type="OrthoDB" id="4318869at2"/>
<gene>
    <name evidence="1" type="ORF">BBI10_13175</name>
</gene>
<accession>A0A1C2E0E6</accession>
<name>A0A1C2E0E6_9PSED</name>
<sequence length="87" mass="10154">MTFSDTYVNREERFSLGIEETSGQFYVSFPVSSGLADYEEYYAIDAHMFERFHHDLASALEFVNRCRRREMDELLMQKPGSNRGSAI</sequence>
<evidence type="ECO:0000313" key="1">
    <source>
        <dbReference type="EMBL" id="OCX20504.1"/>
    </source>
</evidence>
<evidence type="ECO:0000313" key="2">
    <source>
        <dbReference type="Proteomes" id="UP000095143"/>
    </source>
</evidence>
<organism evidence="1 2">
    <name type="scientific">Pseudomonas graminis</name>
    <dbReference type="NCBI Taxonomy" id="158627"/>
    <lineage>
        <taxon>Bacteria</taxon>
        <taxon>Pseudomonadati</taxon>
        <taxon>Pseudomonadota</taxon>
        <taxon>Gammaproteobacteria</taxon>
        <taxon>Pseudomonadales</taxon>
        <taxon>Pseudomonadaceae</taxon>
        <taxon>Pseudomonas</taxon>
    </lineage>
</organism>
<dbReference type="Proteomes" id="UP000095143">
    <property type="component" value="Unassembled WGS sequence"/>
</dbReference>
<dbReference type="RefSeq" id="WP_065988951.1">
    <property type="nucleotide sequence ID" value="NZ_MDEN01000062.1"/>
</dbReference>
<dbReference type="AlphaFoldDB" id="A0A1C2E0E6"/>
<dbReference type="EMBL" id="MDEN01000062">
    <property type="protein sequence ID" value="OCX20504.1"/>
    <property type="molecule type" value="Genomic_DNA"/>
</dbReference>
<protein>
    <submittedName>
        <fullName evidence="1">Uncharacterized protein</fullName>
    </submittedName>
</protein>
<reference evidence="1 2" key="1">
    <citation type="submission" date="2016-08" db="EMBL/GenBank/DDBJ databases">
        <title>Whole genome sequence of Pseudomonas graminis strain UASWS1507, a potential biological control agent for agriculture.</title>
        <authorList>
            <person name="Crovadore J."/>
            <person name="Calmin G."/>
            <person name="Chablais R."/>
            <person name="Cochard B."/>
            <person name="Lefort F."/>
        </authorList>
    </citation>
    <scope>NUCLEOTIDE SEQUENCE [LARGE SCALE GENOMIC DNA]</scope>
    <source>
        <strain evidence="1 2">UASWS1507</strain>
    </source>
</reference>